<evidence type="ECO:0000313" key="3">
    <source>
        <dbReference type="Proteomes" id="UP000006163"/>
    </source>
</evidence>
<keyword evidence="1" id="KW-1133">Transmembrane helix</keyword>
<dbReference type="HOGENOM" id="CLU_3133003_0_0_12"/>
<keyword evidence="1" id="KW-0472">Membrane</keyword>
<evidence type="ECO:0000313" key="2">
    <source>
        <dbReference type="EMBL" id="ACN52835.1"/>
    </source>
</evidence>
<accession>C0R8S5</accession>
<gene>
    <name evidence="2" type="ORF">BVAVS116_E0044</name>
</gene>
<feature type="transmembrane region" description="Helical" evidence="1">
    <location>
        <begin position="21"/>
        <end position="39"/>
    </location>
</feature>
<keyword evidence="1" id="KW-0812">Transmembrane</keyword>
<keyword evidence="3" id="KW-1185">Reference proteome</keyword>
<dbReference type="Proteomes" id="UP000006163">
    <property type="component" value="Plasmid VS116_lp25"/>
</dbReference>
<proteinExistence type="predicted"/>
<sequence length="49" mass="5551">MAIMGCLLSTTTFSGKSLSRFFYIIIMMLPLKRLIISFVNMCGDLVFLL</sequence>
<evidence type="ECO:0000256" key="1">
    <source>
        <dbReference type="SAM" id="Phobius"/>
    </source>
</evidence>
<dbReference type="AlphaFoldDB" id="C0R8S5"/>
<organism evidence="2 3">
    <name type="scientific">Borreliella valaisiana VS116</name>
    <dbReference type="NCBI Taxonomy" id="445987"/>
    <lineage>
        <taxon>Bacteria</taxon>
        <taxon>Pseudomonadati</taxon>
        <taxon>Spirochaetota</taxon>
        <taxon>Spirochaetia</taxon>
        <taxon>Spirochaetales</taxon>
        <taxon>Borreliaceae</taxon>
        <taxon>Borreliella</taxon>
    </lineage>
</organism>
<geneLocation type="plasmid" evidence="2 3">
    <name>VS116_lp25</name>
</geneLocation>
<keyword evidence="2" id="KW-0614">Plasmid</keyword>
<name>C0R8S5_BORVA</name>
<protein>
    <submittedName>
        <fullName evidence="2">Uncharacterized protein</fullName>
    </submittedName>
</protein>
<dbReference type="EMBL" id="CP001437">
    <property type="protein sequence ID" value="ACN52835.1"/>
    <property type="molecule type" value="Genomic_DNA"/>
</dbReference>
<reference evidence="2 3" key="1">
    <citation type="journal article" date="2012" name="J. Bacteriol.">
        <title>Whole-Genome Sequences of Borrelia bissettii, Borrelia valaisiana, and Borrelia spielmanii.</title>
        <authorList>
            <person name="Schutzer S.E."/>
            <person name="Fraser-Liggett C.M."/>
            <person name="Qiu W.G."/>
            <person name="Kraiczy P."/>
            <person name="Mongodin E.F."/>
            <person name="Dunn J.J."/>
            <person name="Luft B.J."/>
            <person name="Casjens S.R."/>
        </authorList>
    </citation>
    <scope>NUCLEOTIDE SEQUENCE [LARGE SCALE GENOMIC DNA]</scope>
    <source>
        <strain evidence="2 3">VS116</strain>
        <plasmid evidence="2">VS116_lp25</plasmid>
    </source>
</reference>